<dbReference type="KEGG" id="tatv:25782582"/>
<protein>
    <submittedName>
        <fullName evidence="1">Uncharacterized protein</fullName>
    </submittedName>
</protein>
<evidence type="ECO:0000313" key="1">
    <source>
        <dbReference type="EMBL" id="EHK48892.1"/>
    </source>
</evidence>
<gene>
    <name evidence="1" type="ORF">TRIATDRAFT_304768</name>
</gene>
<dbReference type="HOGENOM" id="CLU_2542853_0_0_1"/>
<name>G9NJ15_HYPAI</name>
<evidence type="ECO:0000313" key="2">
    <source>
        <dbReference type="Proteomes" id="UP000005426"/>
    </source>
</evidence>
<proteinExistence type="predicted"/>
<accession>G9NJ15</accession>
<dbReference type="AlphaFoldDB" id="G9NJ15"/>
<comment type="caution">
    <text evidence="1">The sequence shown here is derived from an EMBL/GenBank/DDBJ whole genome shotgun (WGS) entry which is preliminary data.</text>
</comment>
<sequence length="83" mass="9059">MTAPTAHADAFDAPSSGSCSFVTAAAVAQTGREAKKKKEAADEKHHLRADIYLRRRTWIMMLIGHGQPWRGGSTVIILSDLPR</sequence>
<dbReference type="EMBL" id="ABDG02000017">
    <property type="protein sequence ID" value="EHK48892.1"/>
    <property type="molecule type" value="Genomic_DNA"/>
</dbReference>
<organism evidence="1 2">
    <name type="scientific">Hypocrea atroviridis (strain ATCC 20476 / IMI 206040)</name>
    <name type="common">Trichoderma atroviride</name>
    <dbReference type="NCBI Taxonomy" id="452589"/>
    <lineage>
        <taxon>Eukaryota</taxon>
        <taxon>Fungi</taxon>
        <taxon>Dikarya</taxon>
        <taxon>Ascomycota</taxon>
        <taxon>Pezizomycotina</taxon>
        <taxon>Sordariomycetes</taxon>
        <taxon>Hypocreomycetidae</taxon>
        <taxon>Hypocreales</taxon>
        <taxon>Hypocreaceae</taxon>
        <taxon>Trichoderma</taxon>
    </lineage>
</organism>
<dbReference type="Proteomes" id="UP000005426">
    <property type="component" value="Unassembled WGS sequence"/>
</dbReference>
<dbReference type="GeneID" id="25782582"/>
<dbReference type="RefSeq" id="XP_013947058.1">
    <property type="nucleotide sequence ID" value="XM_014091583.1"/>
</dbReference>
<keyword evidence="2" id="KW-1185">Reference proteome</keyword>
<reference evidence="1 2" key="1">
    <citation type="journal article" date="2011" name="Genome Biol.">
        <title>Comparative genome sequence analysis underscores mycoparasitism as the ancestral life style of Trichoderma.</title>
        <authorList>
            <person name="Kubicek C.P."/>
            <person name="Herrera-Estrella A."/>
            <person name="Seidl-Seiboth V."/>
            <person name="Martinez D.A."/>
            <person name="Druzhinina I.S."/>
            <person name="Thon M."/>
            <person name="Zeilinger S."/>
            <person name="Casas-Flores S."/>
            <person name="Horwitz B.A."/>
            <person name="Mukherjee P.K."/>
            <person name="Mukherjee M."/>
            <person name="Kredics L."/>
            <person name="Alcaraz L.D."/>
            <person name="Aerts A."/>
            <person name="Antal Z."/>
            <person name="Atanasova L."/>
            <person name="Cervantes-Badillo M.G."/>
            <person name="Challacombe J."/>
            <person name="Chertkov O."/>
            <person name="McCluskey K."/>
            <person name="Coulpier F."/>
            <person name="Deshpande N."/>
            <person name="von Doehren H."/>
            <person name="Ebbole D.J."/>
            <person name="Esquivel-Naranjo E.U."/>
            <person name="Fekete E."/>
            <person name="Flipphi M."/>
            <person name="Glaser F."/>
            <person name="Gomez-Rodriguez E.Y."/>
            <person name="Gruber S."/>
            <person name="Han C."/>
            <person name="Henrissat B."/>
            <person name="Hermosa R."/>
            <person name="Hernandez-Onate M."/>
            <person name="Karaffa L."/>
            <person name="Kosti I."/>
            <person name="Le Crom S."/>
            <person name="Lindquist E."/>
            <person name="Lucas S."/>
            <person name="Luebeck M."/>
            <person name="Luebeck P.S."/>
            <person name="Margeot A."/>
            <person name="Metz B."/>
            <person name="Misra M."/>
            <person name="Nevalainen H."/>
            <person name="Omann M."/>
            <person name="Packer N."/>
            <person name="Perrone G."/>
            <person name="Uresti-Rivera E.E."/>
            <person name="Salamov A."/>
            <person name="Schmoll M."/>
            <person name="Seiboth B."/>
            <person name="Shapiro H."/>
            <person name="Sukno S."/>
            <person name="Tamayo-Ramos J.A."/>
            <person name="Tisch D."/>
            <person name="Wiest A."/>
            <person name="Wilkinson H.H."/>
            <person name="Zhang M."/>
            <person name="Coutinho P.M."/>
            <person name="Kenerley C.M."/>
            <person name="Monte E."/>
            <person name="Baker S.E."/>
            <person name="Grigoriev I.V."/>
        </authorList>
    </citation>
    <scope>NUCLEOTIDE SEQUENCE [LARGE SCALE GENOMIC DNA]</scope>
    <source>
        <strain evidence="2">ATCC 20476 / IMI 206040</strain>
    </source>
</reference>